<name>A0ABS7U5F7_9BACT</name>
<comment type="caution">
    <text evidence="2">The sequence shown here is derived from an EMBL/GenBank/DDBJ whole genome shotgun (WGS) entry which is preliminary data.</text>
</comment>
<dbReference type="RefSeq" id="WP_224197241.1">
    <property type="nucleotide sequence ID" value="NZ_JAIRAU010000057.1"/>
</dbReference>
<dbReference type="EMBL" id="JAIRAU010000057">
    <property type="protein sequence ID" value="MBZ5715501.1"/>
    <property type="molecule type" value="Genomic_DNA"/>
</dbReference>
<proteinExistence type="predicted"/>
<keyword evidence="1" id="KW-1133">Transmembrane helix</keyword>
<keyword evidence="1" id="KW-0472">Membrane</keyword>
<feature type="transmembrane region" description="Helical" evidence="1">
    <location>
        <begin position="47"/>
        <end position="66"/>
    </location>
</feature>
<evidence type="ECO:0000256" key="1">
    <source>
        <dbReference type="SAM" id="Phobius"/>
    </source>
</evidence>
<gene>
    <name evidence="2" type="ORF">K7C98_40220</name>
</gene>
<keyword evidence="3" id="KW-1185">Reference proteome</keyword>
<keyword evidence="1" id="KW-0812">Transmembrane</keyword>
<evidence type="ECO:0000313" key="2">
    <source>
        <dbReference type="EMBL" id="MBZ5715501.1"/>
    </source>
</evidence>
<evidence type="ECO:0000313" key="3">
    <source>
        <dbReference type="Proteomes" id="UP001139031"/>
    </source>
</evidence>
<reference evidence="2" key="1">
    <citation type="submission" date="2021-08" db="EMBL/GenBank/DDBJ databases">
        <authorList>
            <person name="Stevens D.C."/>
        </authorList>
    </citation>
    <scope>NUCLEOTIDE SEQUENCE</scope>
    <source>
        <strain evidence="2">DSM 53165</strain>
    </source>
</reference>
<organism evidence="2 3">
    <name type="scientific">Nannocystis pusilla</name>
    <dbReference type="NCBI Taxonomy" id="889268"/>
    <lineage>
        <taxon>Bacteria</taxon>
        <taxon>Pseudomonadati</taxon>
        <taxon>Myxococcota</taxon>
        <taxon>Polyangia</taxon>
        <taxon>Nannocystales</taxon>
        <taxon>Nannocystaceae</taxon>
        <taxon>Nannocystis</taxon>
    </lineage>
</organism>
<dbReference type="Proteomes" id="UP001139031">
    <property type="component" value="Unassembled WGS sequence"/>
</dbReference>
<protein>
    <submittedName>
        <fullName evidence="2">Uncharacterized protein</fullName>
    </submittedName>
</protein>
<sequence>MRRVAATVEPGREVVDVLVARRQVRTGPLRTRPLDDVEDRSGLETRLPLLILLGLGVLVGVQVYLAA</sequence>
<accession>A0ABS7U5F7</accession>